<accession>M7NBQ3</accession>
<organism evidence="2 3">
    <name type="scientific">Cesiribacter andamanensis AMV16</name>
    <dbReference type="NCBI Taxonomy" id="1279009"/>
    <lineage>
        <taxon>Bacteria</taxon>
        <taxon>Pseudomonadati</taxon>
        <taxon>Bacteroidota</taxon>
        <taxon>Cytophagia</taxon>
        <taxon>Cytophagales</taxon>
        <taxon>Cesiribacteraceae</taxon>
        <taxon>Cesiribacter</taxon>
    </lineage>
</organism>
<dbReference type="EMBL" id="AODQ01000003">
    <property type="protein sequence ID" value="EMR04616.1"/>
    <property type="molecule type" value="Genomic_DNA"/>
</dbReference>
<evidence type="ECO:0000313" key="2">
    <source>
        <dbReference type="EMBL" id="EMR04616.1"/>
    </source>
</evidence>
<evidence type="ECO:0000313" key="3">
    <source>
        <dbReference type="Proteomes" id="UP000011910"/>
    </source>
</evidence>
<keyword evidence="1" id="KW-1133">Transmembrane helix</keyword>
<dbReference type="AlphaFoldDB" id="M7NBQ3"/>
<proteinExistence type="predicted"/>
<dbReference type="Proteomes" id="UP000011910">
    <property type="component" value="Unassembled WGS sequence"/>
</dbReference>
<protein>
    <submittedName>
        <fullName evidence="2">Uncharacterized protein</fullName>
    </submittedName>
</protein>
<dbReference type="STRING" id="1279009.ADICEAN_00218"/>
<keyword evidence="1" id="KW-0812">Transmembrane</keyword>
<dbReference type="RefSeq" id="WP_009193631.1">
    <property type="nucleotide sequence ID" value="NZ_AODQ01000003.1"/>
</dbReference>
<name>M7NBQ3_9BACT</name>
<sequence>MRYTYRLGFFWLLVYSLLSLLPMGIALLGKLPPFRSFLEEFGVALGLIGLGMMGIQFLFSGRYPKIAPTFGMDNVVQFHREVGRHLLFLSAGPSHLHAAGQLRLPVIF</sequence>
<keyword evidence="1" id="KW-0472">Membrane</keyword>
<gene>
    <name evidence="2" type="ORF">ADICEAN_00218</name>
</gene>
<dbReference type="eggNOG" id="COG4097">
    <property type="taxonomic scope" value="Bacteria"/>
</dbReference>
<keyword evidence="3" id="KW-1185">Reference proteome</keyword>
<feature type="transmembrane region" description="Helical" evidence="1">
    <location>
        <begin position="41"/>
        <end position="59"/>
    </location>
</feature>
<reference evidence="2 3" key="1">
    <citation type="journal article" date="2013" name="Genome Announc.">
        <title>Draft Genome Sequence of Cesiribacter andamanensis Strain AMV16T, Isolated from a Soil Sample from a Mud Volcano in the Andaman Islands, India.</title>
        <authorList>
            <person name="Shivaji S."/>
            <person name="Ara S."/>
            <person name="Begum Z."/>
            <person name="Srinivas T.N."/>
            <person name="Singh A."/>
            <person name="Kumar Pinnaka A."/>
        </authorList>
    </citation>
    <scope>NUCLEOTIDE SEQUENCE [LARGE SCALE GENOMIC DNA]</scope>
    <source>
        <strain evidence="2 3">AMV16</strain>
    </source>
</reference>
<comment type="caution">
    <text evidence="2">The sequence shown here is derived from an EMBL/GenBank/DDBJ whole genome shotgun (WGS) entry which is preliminary data.</text>
</comment>
<evidence type="ECO:0000256" key="1">
    <source>
        <dbReference type="SAM" id="Phobius"/>
    </source>
</evidence>
<feature type="transmembrane region" description="Helical" evidence="1">
    <location>
        <begin position="7"/>
        <end position="29"/>
    </location>
</feature>